<evidence type="ECO:0000256" key="1">
    <source>
        <dbReference type="ARBA" id="ARBA00023157"/>
    </source>
</evidence>
<dbReference type="InterPro" id="IPR001254">
    <property type="entry name" value="Trypsin_dom"/>
</dbReference>
<evidence type="ECO:0000313" key="8">
    <source>
        <dbReference type="Proteomes" id="UP000325440"/>
    </source>
</evidence>
<evidence type="ECO:0000256" key="4">
    <source>
        <dbReference type="SAM" id="SignalP"/>
    </source>
</evidence>
<dbReference type="Pfam" id="PF00084">
    <property type="entry name" value="Sushi"/>
    <property type="match status" value="1"/>
</dbReference>
<evidence type="ECO:0000256" key="3">
    <source>
        <dbReference type="PROSITE-ProRule" id="PRU00302"/>
    </source>
</evidence>
<dbReference type="PANTHER" id="PTHR24256">
    <property type="entry name" value="TRYPTASE-RELATED"/>
    <property type="match status" value="1"/>
</dbReference>
<dbReference type="SUPFAM" id="SSF50494">
    <property type="entry name" value="Trypsin-like serine proteases"/>
    <property type="match status" value="3"/>
</dbReference>
<evidence type="ECO:0000259" key="6">
    <source>
        <dbReference type="PROSITE" id="PS50923"/>
    </source>
</evidence>
<comment type="caution">
    <text evidence="3">Lacks conserved residue(s) required for the propagation of feature annotation.</text>
</comment>
<dbReference type="AlphaFoldDB" id="A0A5E4LZB7"/>
<dbReference type="InterPro" id="IPR051487">
    <property type="entry name" value="Ser/Thr_Proteases_Immune/Dev"/>
</dbReference>
<evidence type="ECO:0000259" key="5">
    <source>
        <dbReference type="PROSITE" id="PS50240"/>
    </source>
</evidence>
<dbReference type="InterPro" id="IPR035976">
    <property type="entry name" value="Sushi/SCR/CCP_sf"/>
</dbReference>
<dbReference type="CDD" id="cd00190">
    <property type="entry name" value="Tryp_SPc"/>
    <property type="match status" value="1"/>
</dbReference>
<keyword evidence="7" id="KW-0645">Protease</keyword>
<dbReference type="SMART" id="SM00020">
    <property type="entry name" value="Tryp_SPc"/>
    <property type="match status" value="2"/>
</dbReference>
<dbReference type="Proteomes" id="UP000325440">
    <property type="component" value="Unassembled WGS sequence"/>
</dbReference>
<dbReference type="Pfam" id="PF00089">
    <property type="entry name" value="Trypsin"/>
    <property type="match status" value="3"/>
</dbReference>
<organism evidence="7 8">
    <name type="scientific">Cinara cedri</name>
    <dbReference type="NCBI Taxonomy" id="506608"/>
    <lineage>
        <taxon>Eukaryota</taxon>
        <taxon>Metazoa</taxon>
        <taxon>Ecdysozoa</taxon>
        <taxon>Arthropoda</taxon>
        <taxon>Hexapoda</taxon>
        <taxon>Insecta</taxon>
        <taxon>Pterygota</taxon>
        <taxon>Neoptera</taxon>
        <taxon>Paraneoptera</taxon>
        <taxon>Hemiptera</taxon>
        <taxon>Sternorrhyncha</taxon>
        <taxon>Aphidomorpha</taxon>
        <taxon>Aphidoidea</taxon>
        <taxon>Aphididae</taxon>
        <taxon>Lachninae</taxon>
        <taxon>Cinara</taxon>
    </lineage>
</organism>
<proteinExistence type="inferred from homology"/>
<keyword evidence="1" id="KW-1015">Disulfide bond</keyword>
<feature type="chain" id="PRO_5022991742" evidence="4">
    <location>
        <begin position="21"/>
        <end position="921"/>
    </location>
</feature>
<keyword evidence="7" id="KW-0378">Hydrolase</keyword>
<keyword evidence="8" id="KW-1185">Reference proteome</keyword>
<feature type="domain" description="Peptidase S1" evidence="5">
    <location>
        <begin position="217"/>
        <end position="474"/>
    </location>
</feature>
<dbReference type="Gene3D" id="2.40.10.10">
    <property type="entry name" value="Trypsin-like serine proteases"/>
    <property type="match status" value="5"/>
</dbReference>
<gene>
    <name evidence="7" type="ORF">CINCED_3A019057</name>
</gene>
<dbReference type="InterPro" id="IPR000436">
    <property type="entry name" value="Sushi_SCR_CCP_dom"/>
</dbReference>
<name>A0A5E4LZB7_9HEMI</name>
<evidence type="ECO:0000313" key="7">
    <source>
        <dbReference type="EMBL" id="VVC24913.1"/>
    </source>
</evidence>
<sequence>MFRVFFVVTAIMFFASVNYADKEINTVPVRTQRQIYDQKEVSCRYFKKNVQVQLIYLEDNYQHSDRYYANDIAIIVLKNNVIMSEAVMPVCIDWAKKYTIPNGSIGKIAGWGMIDKQVPSPVLLELLLPYTDRNTCHNLNTTKTVLRNYVTSDKFCGLKGPGFRGGEGGFGGAGLTFAHQDDSYFLAGIVSITFNKTVEILTDVSKHIPWIHTIYSKYNGNDTKYDEEKKYGSIPWNVGIYRKYSSNKYFMMCGGTLISSNLVVTAAQFFWQNDLKSKIITEIEYYKIAVGKYTREFSEIDNESTQIHDVQLIYLEDNYQHSDRYYANDIAIIVLKNNVIMSEAVMPVCIDWAKKYTIPNGSIGKIAGWGMIDKQVPSPVLLELLLPYTDRNTCHNLNTTKTVLRNYVTSDKFCGLKGPGFRGGEGGFGGAGLTFEHEDGLYFLTGIVSITFNKTVEILTDVSKHIPWIRNIYSEYNVNESTSNSLRITTSSPVPTELSTQVGCTIPVTDGSKYSIANRDLNRNTFLHPGTQVPLNSKVEETCDKGYYKIETFNKKQIKCEENGEWFPPLNESAPLCMKKCSPMISDSLDLKCIYNGREVNCEHPAINGTVLKPKCKATHSLRGGQIETPMVSICLSNGDWSQQLYSCVLNCGQRFAVQPIPLIQKGFISKIGSVPWNAGVYEKKKDNYELLCGGTLISQNLIISAATCFSRTGSEHYIPVENNLYKIAVAKYTRNITIKDNQFTQIIDVKSIYLEDYYFGTSGYYANDIAILVLTNDVSTSHFVLPACIDWTAINPIPDKSNGLIVGWGKTETTENSVQLMEAALPYIDHTKCRNLYNKINPKFKSFLTSDKFCAGSESGQGANRGDAGFGLTFEHGGSHYVTGISTIKDESKNSYSVFTNIGYHIKWIQSIFDKNDNIQ</sequence>
<keyword evidence="4" id="KW-0732">Signal</keyword>
<dbReference type="PROSITE" id="PS50923">
    <property type="entry name" value="SUSHI"/>
    <property type="match status" value="1"/>
</dbReference>
<feature type="domain" description="Sushi" evidence="6">
    <location>
        <begin position="502"/>
        <end position="579"/>
    </location>
</feature>
<protein>
    <submittedName>
        <fullName evidence="7">Peptidase S1, PA clan,Serine proteases, trypsin domain,Sushi/SCR/CCP domain</fullName>
    </submittedName>
</protein>
<dbReference type="OrthoDB" id="6615299at2759"/>
<dbReference type="SUPFAM" id="SSF57535">
    <property type="entry name" value="Complement control module/SCR domain"/>
    <property type="match status" value="1"/>
</dbReference>
<dbReference type="GO" id="GO:0006508">
    <property type="term" value="P:proteolysis"/>
    <property type="evidence" value="ECO:0007669"/>
    <property type="project" value="UniProtKB-KW"/>
</dbReference>
<keyword evidence="3" id="KW-0768">Sushi</keyword>
<dbReference type="InterPro" id="IPR043504">
    <property type="entry name" value="Peptidase_S1_PA_chymotrypsin"/>
</dbReference>
<evidence type="ECO:0000256" key="2">
    <source>
        <dbReference type="ARBA" id="ARBA00024195"/>
    </source>
</evidence>
<dbReference type="GO" id="GO:0004252">
    <property type="term" value="F:serine-type endopeptidase activity"/>
    <property type="evidence" value="ECO:0007669"/>
    <property type="project" value="InterPro"/>
</dbReference>
<dbReference type="InterPro" id="IPR009003">
    <property type="entry name" value="Peptidase_S1_PA"/>
</dbReference>
<accession>A0A5E4LZB7</accession>
<feature type="domain" description="Peptidase S1" evidence="5">
    <location>
        <begin position="664"/>
        <end position="915"/>
    </location>
</feature>
<feature type="signal peptide" evidence="4">
    <location>
        <begin position="1"/>
        <end position="20"/>
    </location>
</feature>
<reference evidence="7 8" key="1">
    <citation type="submission" date="2019-08" db="EMBL/GenBank/DDBJ databases">
        <authorList>
            <person name="Alioto T."/>
            <person name="Alioto T."/>
            <person name="Gomez Garrido J."/>
        </authorList>
    </citation>
    <scope>NUCLEOTIDE SEQUENCE [LARGE SCALE GENOMIC DNA]</scope>
</reference>
<dbReference type="Gene3D" id="2.10.70.10">
    <property type="entry name" value="Complement Module, domain 1"/>
    <property type="match status" value="1"/>
</dbReference>
<dbReference type="PROSITE" id="PS50240">
    <property type="entry name" value="TRYPSIN_DOM"/>
    <property type="match status" value="3"/>
</dbReference>
<feature type="domain" description="Peptidase S1" evidence="5">
    <location>
        <begin position="1"/>
        <end position="216"/>
    </location>
</feature>
<comment type="similarity">
    <text evidence="2">Belongs to the peptidase S1 family. CLIP subfamily.</text>
</comment>
<dbReference type="EMBL" id="CABPRJ010000007">
    <property type="protein sequence ID" value="VVC24913.1"/>
    <property type="molecule type" value="Genomic_DNA"/>
</dbReference>